<organism evidence="1 2">
    <name type="scientific">Roseibium aggregatum</name>
    <dbReference type="NCBI Taxonomy" id="187304"/>
    <lineage>
        <taxon>Bacteria</taxon>
        <taxon>Pseudomonadati</taxon>
        <taxon>Pseudomonadota</taxon>
        <taxon>Alphaproteobacteria</taxon>
        <taxon>Hyphomicrobiales</taxon>
        <taxon>Stappiaceae</taxon>
        <taxon>Roseibium</taxon>
    </lineage>
</organism>
<dbReference type="Proteomes" id="UP000664096">
    <property type="component" value="Unassembled WGS sequence"/>
</dbReference>
<dbReference type="RefSeq" id="WP_207141158.1">
    <property type="nucleotide sequence ID" value="NZ_JAEKJZ010000002.1"/>
</dbReference>
<gene>
    <name evidence="1" type="ORF">JF539_13305</name>
</gene>
<evidence type="ECO:0000313" key="2">
    <source>
        <dbReference type="Proteomes" id="UP000664096"/>
    </source>
</evidence>
<reference evidence="1" key="1">
    <citation type="submission" date="2020-12" db="EMBL/GenBank/DDBJ databases">
        <title>Oil enriched cultivation method for isolating marine PHA-producing bacteria.</title>
        <authorList>
            <person name="Zheng W."/>
            <person name="Yu S."/>
            <person name="Huang Y."/>
        </authorList>
    </citation>
    <scope>NUCLEOTIDE SEQUENCE</scope>
    <source>
        <strain evidence="1">SY-2-12</strain>
    </source>
</reference>
<evidence type="ECO:0000313" key="1">
    <source>
        <dbReference type="EMBL" id="MBN9671318.1"/>
    </source>
</evidence>
<sequence length="227" mass="24016">MSKAELTGYQPGYVLLRLQKPGKDLAEQQRLLVNYLGIAAHYVAGQPASEGTSALQKAMSNLPGLTAANISSNSASEIVADEDSASVDLVDLAAAQVLETLGLDEAFKAAFRAFFEPPLDKIFDAIVAQPGEGPSVRPTISFGLVNAAVSDAPSLNFVKTGFVLRKEKKSGVFGSTFNISLTVDVAWNGYQLGSPDTARKFVDEETQAGLITDLSQAGLLKTFTIDT</sequence>
<dbReference type="EMBL" id="JAEKJZ010000002">
    <property type="protein sequence ID" value="MBN9671318.1"/>
    <property type="molecule type" value="Genomic_DNA"/>
</dbReference>
<name>A0A939EFP6_9HYPH</name>
<accession>A0A939EFP6</accession>
<comment type="caution">
    <text evidence="1">The sequence shown here is derived from an EMBL/GenBank/DDBJ whole genome shotgun (WGS) entry which is preliminary data.</text>
</comment>
<protein>
    <submittedName>
        <fullName evidence="1">Uncharacterized protein</fullName>
    </submittedName>
</protein>
<proteinExistence type="predicted"/>
<dbReference type="AlphaFoldDB" id="A0A939EFP6"/>